<dbReference type="Proteomes" id="UP000001935">
    <property type="component" value="Chromosome"/>
</dbReference>
<dbReference type="InterPro" id="IPR043129">
    <property type="entry name" value="ATPase_NBD"/>
</dbReference>
<dbReference type="PRINTS" id="PR00301">
    <property type="entry name" value="HEATSHOCK70"/>
</dbReference>
<dbReference type="GO" id="GO:0035438">
    <property type="term" value="F:cyclic-di-GMP binding"/>
    <property type="evidence" value="ECO:0007669"/>
    <property type="project" value="InterPro"/>
</dbReference>
<keyword evidence="2 5" id="KW-0547">Nucleotide-binding</keyword>
<dbReference type="Gene3D" id="3.30.420.40">
    <property type="match status" value="2"/>
</dbReference>
<dbReference type="SUPFAM" id="SSF53067">
    <property type="entry name" value="Actin-like ATPase domain"/>
    <property type="match status" value="2"/>
</dbReference>
<dbReference type="PROSITE" id="PS00297">
    <property type="entry name" value="HSP70_1"/>
    <property type="match status" value="1"/>
</dbReference>
<dbReference type="InterPro" id="IPR029047">
    <property type="entry name" value="HSP70_peptide-bd_sf"/>
</dbReference>
<dbReference type="GO" id="GO:0005524">
    <property type="term" value="F:ATP binding"/>
    <property type="evidence" value="ECO:0007669"/>
    <property type="project" value="UniProtKB-KW"/>
</dbReference>
<dbReference type="InterPro" id="IPR018181">
    <property type="entry name" value="Heat_shock_70_CS"/>
</dbReference>
<dbReference type="KEGG" id="ade:Adeh_2350"/>
<dbReference type="Pfam" id="PF00012">
    <property type="entry name" value="HSP70"/>
    <property type="match status" value="1"/>
</dbReference>
<dbReference type="PROSITE" id="PS00329">
    <property type="entry name" value="HSP70_2"/>
    <property type="match status" value="1"/>
</dbReference>
<dbReference type="InterPro" id="IPR011752">
    <property type="entry name" value="PilV_Myxo-type"/>
</dbReference>
<dbReference type="InterPro" id="IPR013126">
    <property type="entry name" value="Hsp_70_fam"/>
</dbReference>
<dbReference type="GO" id="GO:0140662">
    <property type="term" value="F:ATP-dependent protein folding chaperone"/>
    <property type="evidence" value="ECO:0007669"/>
    <property type="project" value="InterPro"/>
</dbReference>
<keyword evidence="4" id="KW-0143">Chaperone</keyword>
<evidence type="ECO:0000256" key="3">
    <source>
        <dbReference type="ARBA" id="ARBA00022840"/>
    </source>
</evidence>
<dbReference type="SUPFAM" id="SSF141371">
    <property type="entry name" value="PilZ domain-like"/>
    <property type="match status" value="1"/>
</dbReference>
<comment type="similarity">
    <text evidence="1 5">Belongs to the heat shock protein 70 family.</text>
</comment>
<dbReference type="Gene3D" id="2.60.34.10">
    <property type="entry name" value="Substrate Binding Domain Of DNAk, Chain A, domain 1"/>
    <property type="match status" value="1"/>
</dbReference>
<evidence type="ECO:0000256" key="5">
    <source>
        <dbReference type="RuleBase" id="RU003322"/>
    </source>
</evidence>
<feature type="compositionally biased region" description="Low complexity" evidence="6">
    <location>
        <begin position="118"/>
        <end position="127"/>
    </location>
</feature>
<dbReference type="HOGENOM" id="CLU_005965_8_0_7"/>
<dbReference type="Gene3D" id="2.40.10.220">
    <property type="entry name" value="predicted glycosyltransferase like domains"/>
    <property type="match status" value="1"/>
</dbReference>
<dbReference type="OrthoDB" id="5483810at2"/>
<evidence type="ECO:0000256" key="4">
    <source>
        <dbReference type="ARBA" id="ARBA00023186"/>
    </source>
</evidence>
<dbReference type="InterPro" id="IPR009875">
    <property type="entry name" value="PilZ_domain"/>
</dbReference>
<feature type="compositionally biased region" description="Low complexity" evidence="6">
    <location>
        <begin position="751"/>
        <end position="761"/>
    </location>
</feature>
<accession>Q2IKD7</accession>
<protein>
    <submittedName>
        <fullName evidence="8">Conserved region 2266</fullName>
    </submittedName>
</protein>
<evidence type="ECO:0000313" key="9">
    <source>
        <dbReference type="Proteomes" id="UP000001935"/>
    </source>
</evidence>
<dbReference type="Gene3D" id="3.90.640.10">
    <property type="entry name" value="Actin, Chain A, domain 4"/>
    <property type="match status" value="1"/>
</dbReference>
<gene>
    <name evidence="8" type="ordered locus">Adeh_2350</name>
</gene>
<dbReference type="EMBL" id="CP000251">
    <property type="protein sequence ID" value="ABC82120.1"/>
    <property type="molecule type" value="Genomic_DNA"/>
</dbReference>
<name>Q2IKD7_ANADE</name>
<feature type="region of interest" description="Disordered" evidence="6">
    <location>
        <begin position="728"/>
        <end position="761"/>
    </location>
</feature>
<dbReference type="PROSITE" id="PS01036">
    <property type="entry name" value="HSP70_3"/>
    <property type="match status" value="1"/>
</dbReference>
<dbReference type="FunFam" id="3.90.640.10:FF:000003">
    <property type="entry name" value="Molecular chaperone DnaK"/>
    <property type="match status" value="1"/>
</dbReference>
<evidence type="ECO:0000259" key="7">
    <source>
        <dbReference type="Pfam" id="PF07238"/>
    </source>
</evidence>
<dbReference type="RefSeq" id="WP_011421402.1">
    <property type="nucleotide sequence ID" value="NC_007760.1"/>
</dbReference>
<feature type="compositionally biased region" description="Pro residues" evidence="6">
    <location>
        <begin position="176"/>
        <end position="188"/>
    </location>
</feature>
<evidence type="ECO:0000313" key="8">
    <source>
        <dbReference type="EMBL" id="ABC82120.1"/>
    </source>
</evidence>
<evidence type="ECO:0000256" key="2">
    <source>
        <dbReference type="ARBA" id="ARBA00022741"/>
    </source>
</evidence>
<dbReference type="NCBIfam" id="TIGR02266">
    <property type="entry name" value="gmx_TIGR02266"/>
    <property type="match status" value="1"/>
</dbReference>
<feature type="domain" description="PilZ" evidence="7">
    <location>
        <begin position="6"/>
        <end position="110"/>
    </location>
</feature>
<organism evidence="8 9">
    <name type="scientific">Anaeromyxobacter dehalogenans (strain 2CP-C)</name>
    <dbReference type="NCBI Taxonomy" id="290397"/>
    <lineage>
        <taxon>Bacteria</taxon>
        <taxon>Pseudomonadati</taxon>
        <taxon>Myxococcota</taxon>
        <taxon>Myxococcia</taxon>
        <taxon>Myxococcales</taxon>
        <taxon>Cystobacterineae</taxon>
        <taxon>Anaeromyxobacteraceae</taxon>
        <taxon>Anaeromyxobacter</taxon>
    </lineage>
</organism>
<dbReference type="eggNOG" id="COG0443">
    <property type="taxonomic scope" value="Bacteria"/>
</dbReference>
<dbReference type="STRING" id="290397.Adeh_2350"/>
<dbReference type="PANTHER" id="PTHR19375">
    <property type="entry name" value="HEAT SHOCK PROTEIN 70KDA"/>
    <property type="match status" value="1"/>
</dbReference>
<evidence type="ECO:0000256" key="6">
    <source>
        <dbReference type="SAM" id="MobiDB-lite"/>
    </source>
</evidence>
<feature type="region of interest" description="Disordered" evidence="6">
    <location>
        <begin position="117"/>
        <end position="191"/>
    </location>
</feature>
<evidence type="ECO:0000256" key="1">
    <source>
        <dbReference type="ARBA" id="ARBA00007381"/>
    </source>
</evidence>
<reference evidence="8 9" key="1">
    <citation type="submission" date="2006-01" db="EMBL/GenBank/DDBJ databases">
        <title>Complete sequence of Anaeromyxobacter dehalogenans 2CP-C.</title>
        <authorList>
            <consortium name="US DOE Joint Genome Institute"/>
            <person name="Copeland A."/>
            <person name="Lucas S."/>
            <person name="Lapidus A."/>
            <person name="Barry K."/>
            <person name="Detter J.C."/>
            <person name="Glavina T."/>
            <person name="Hammon N."/>
            <person name="Israni S."/>
            <person name="Pitluck S."/>
            <person name="Brettin T."/>
            <person name="Bruce D."/>
            <person name="Han C."/>
            <person name="Tapia R."/>
            <person name="Gilna P."/>
            <person name="Kiss H."/>
            <person name="Schmutz J."/>
            <person name="Larimer F."/>
            <person name="Land M."/>
            <person name="Kyrpides N."/>
            <person name="Anderson I."/>
            <person name="Sanford R.A."/>
            <person name="Ritalahti K.M."/>
            <person name="Thomas H.S."/>
            <person name="Kirby J.R."/>
            <person name="Zhulin I.B."/>
            <person name="Loeffler F.E."/>
            <person name="Richardson P."/>
        </authorList>
    </citation>
    <scope>NUCLEOTIDE SEQUENCE [LARGE SCALE GENOMIC DNA]</scope>
    <source>
        <strain evidence="8 9">2CP-C</strain>
    </source>
</reference>
<sequence length="782" mass="82979">MPPADKRGSERTPVGLLVRLSYGSVDEFTERFAVNISRGGIFIRTREPRPVGTHLAFDLRLQGGETVIRGRGVVRWIREERPDAHPPTAPGMGVQFTWLDERSQALVERMAARKELRGAAPGVGAPAPIAPRPDRTPAPTRAPLPAPPAPGLRPQSPSPAPAATPPALPRAGATATPPPAPAASPEPAPALADLSRPHRVEQLEAGPARVATGLPDAPVPITRPSRYVIGIDLGTSNSCAAVVRDGRPYVIPSREGYNTVPSIVALNARNRIVVGHLARAQLLTNPRATVWGAKRLVGRAFDSPVVQEIKGKFAYEIVAGPDGLAAVRLGPETLTLEQVSALVLAEVKEVAQNHLGEEVNRAVITVPAYYNERQRAAVRHAGALAGLKVERILNEPTAAALAYAFGRHLDQRVLVYDLGGGTFDASVLELNDNVYEVVSTGGDTFLGGVDFDNRIVDRMLAAWEHTHGAPFAGDRVALSRMVDAAERAKCALSERTEHRVDLPFLALADGRPLSLEVTVSRDEVVELVGPLVDRTLEVCRDVLAARSLSTTDIDEVILVGGQSRMPLVHQKVGEFFGRAPSRAVHPDEAVAVGAALLAHSLQGAEGVVLIDVLPMSIGIGLPGGRVKTIMERNTPLPARKQYGLTTSHDGQTEFELVVLQGEGAHADDCEYLGTLRLEGLPPGPRGMVKIAVTFELGAECLLTVTARELNTGRKVQAVMSAREGAASARRRLERDGAPAVSTGSFPVPPQEAAEPAGEAAASGAARGLGGLLRRLLGRSEAR</sequence>
<proteinExistence type="inferred from homology"/>
<dbReference type="SUPFAM" id="SSF100920">
    <property type="entry name" value="Heat shock protein 70kD (HSP70), peptide-binding domain"/>
    <property type="match status" value="1"/>
</dbReference>
<keyword evidence="3 5" id="KW-0067">ATP-binding</keyword>
<dbReference type="Pfam" id="PF07238">
    <property type="entry name" value="PilZ"/>
    <property type="match status" value="1"/>
</dbReference>
<feature type="compositionally biased region" description="Pro residues" evidence="6">
    <location>
        <begin position="140"/>
        <end position="168"/>
    </location>
</feature>
<dbReference type="AlphaFoldDB" id="Q2IKD7"/>